<proteinExistence type="predicted"/>
<protein>
    <recommendedName>
        <fullName evidence="1">Replication protein A 70 kDa DNA-binding subunit B/D first OB fold domain-containing protein</fullName>
    </recommendedName>
</protein>
<evidence type="ECO:0000259" key="1">
    <source>
        <dbReference type="Pfam" id="PF02721"/>
    </source>
</evidence>
<sequence>MNSLMPFTLLSDVKPFKCGWKAYLESKGRLLPVGVWRNIQNFALSHATGIYRPTEDSYKMSFVHNTTITRSYNVNEDIFLSLVDFQFVMSGSLQPCFLIDVITQVVELGELERIQIPCCLWGKYAEIMYEGCTQNEDGMTVCLIRFAKIERCRGEIQLCNVFEAFDIVINPPIAEADAFKELLTLHLIVKDDTGEARLMLLDMLEDHDDLPEAIIQIGCKTSLSESMLTRITLFMVPGFTSVFHLSDGQDNNKVLSTPSTK</sequence>
<evidence type="ECO:0000313" key="3">
    <source>
        <dbReference type="Proteomes" id="UP000712281"/>
    </source>
</evidence>
<dbReference type="EMBL" id="QGKW02000007">
    <property type="protein sequence ID" value="KAF2616493.1"/>
    <property type="molecule type" value="Genomic_DNA"/>
</dbReference>
<dbReference type="AlphaFoldDB" id="A0A8S9MHC3"/>
<dbReference type="Proteomes" id="UP000712281">
    <property type="component" value="Unassembled WGS sequence"/>
</dbReference>
<dbReference type="Pfam" id="PF02721">
    <property type="entry name" value="DUF223"/>
    <property type="match status" value="1"/>
</dbReference>
<dbReference type="Gene3D" id="2.40.50.140">
    <property type="entry name" value="Nucleic acid-binding proteins"/>
    <property type="match status" value="1"/>
</dbReference>
<dbReference type="InterPro" id="IPR012340">
    <property type="entry name" value="NA-bd_OB-fold"/>
</dbReference>
<comment type="caution">
    <text evidence="2">The sequence shown here is derived from an EMBL/GenBank/DDBJ whole genome shotgun (WGS) entry which is preliminary data.</text>
</comment>
<name>A0A8S9MHC3_BRACR</name>
<dbReference type="SUPFAM" id="SSF50249">
    <property type="entry name" value="Nucleic acid-binding proteins"/>
    <property type="match status" value="1"/>
</dbReference>
<evidence type="ECO:0000313" key="2">
    <source>
        <dbReference type="EMBL" id="KAF2616493.1"/>
    </source>
</evidence>
<feature type="domain" description="Replication protein A 70 kDa DNA-binding subunit B/D first OB fold" evidence="1">
    <location>
        <begin position="28"/>
        <end position="70"/>
    </location>
</feature>
<dbReference type="CDD" id="cd04481">
    <property type="entry name" value="RPA1_DBD_B_like"/>
    <property type="match status" value="1"/>
</dbReference>
<gene>
    <name evidence="2" type="ORF">F2Q68_00039338</name>
</gene>
<accession>A0A8S9MHC3</accession>
<organism evidence="2 3">
    <name type="scientific">Brassica cretica</name>
    <name type="common">Mustard</name>
    <dbReference type="NCBI Taxonomy" id="69181"/>
    <lineage>
        <taxon>Eukaryota</taxon>
        <taxon>Viridiplantae</taxon>
        <taxon>Streptophyta</taxon>
        <taxon>Embryophyta</taxon>
        <taxon>Tracheophyta</taxon>
        <taxon>Spermatophyta</taxon>
        <taxon>Magnoliopsida</taxon>
        <taxon>eudicotyledons</taxon>
        <taxon>Gunneridae</taxon>
        <taxon>Pentapetalae</taxon>
        <taxon>rosids</taxon>
        <taxon>malvids</taxon>
        <taxon>Brassicales</taxon>
        <taxon>Brassicaceae</taxon>
        <taxon>Brassiceae</taxon>
        <taxon>Brassica</taxon>
    </lineage>
</organism>
<dbReference type="InterPro" id="IPR003871">
    <property type="entry name" value="RFA1B/D_OB_1st"/>
</dbReference>
<reference evidence="2" key="1">
    <citation type="submission" date="2019-12" db="EMBL/GenBank/DDBJ databases">
        <title>Genome sequencing and annotation of Brassica cretica.</title>
        <authorList>
            <person name="Studholme D.J."/>
            <person name="Sarris P.F."/>
        </authorList>
    </citation>
    <scope>NUCLEOTIDE SEQUENCE</scope>
    <source>
        <strain evidence="2">PFS-001/15</strain>
        <tissue evidence="2">Leaf</tissue>
    </source>
</reference>